<proteinExistence type="predicted"/>
<organism evidence="1 2">
    <name type="scientific">Maricaulis maris</name>
    <dbReference type="NCBI Taxonomy" id="74318"/>
    <lineage>
        <taxon>Bacteria</taxon>
        <taxon>Pseudomonadati</taxon>
        <taxon>Pseudomonadota</taxon>
        <taxon>Alphaproteobacteria</taxon>
        <taxon>Maricaulales</taxon>
        <taxon>Maricaulaceae</taxon>
        <taxon>Maricaulis</taxon>
    </lineage>
</organism>
<evidence type="ECO:0000313" key="1">
    <source>
        <dbReference type="EMBL" id="RKQ89633.1"/>
    </source>
</evidence>
<dbReference type="OrthoDB" id="3684535at2"/>
<reference evidence="1 2" key="1">
    <citation type="submission" date="2018-10" db="EMBL/GenBank/DDBJ databases">
        <title>Genomic Encyclopedia of Type Strains, Phase IV (KMG-IV): sequencing the most valuable type-strain genomes for metagenomic binning, comparative biology and taxonomic classification.</title>
        <authorList>
            <person name="Goeker M."/>
        </authorList>
    </citation>
    <scope>NUCLEOTIDE SEQUENCE [LARGE SCALE GENOMIC DNA]</scope>
    <source>
        <strain evidence="1 2">DSM 4734</strain>
    </source>
</reference>
<dbReference type="Pfam" id="PF18742">
    <property type="entry name" value="DpnII-MboI"/>
    <property type="match status" value="1"/>
</dbReference>
<dbReference type="EMBL" id="RBIM01000009">
    <property type="protein sequence ID" value="RKQ89633.1"/>
    <property type="molecule type" value="Genomic_DNA"/>
</dbReference>
<protein>
    <submittedName>
        <fullName evidence="1">Uncharacterized protein</fullName>
    </submittedName>
</protein>
<sequence>MQLTELKSALDISESDYSALPVHVAGFCAFLIKSDRAMLPSLFRPDEEADEDVAAYPRVACIGYALAAGLVSDNDLASFRQGFEHLSGRTFFAEGRVPRFEIDGFALLGVALGAQTAGIAEDQLGWFVQLLARSATTVPQDEWEYGLVKAAQVLLGVEAWGAVADVLFRVAVQAALNQDCDANDRQLAWERAVNLVGETALPKLAAARSVFDSCVEALSRMPVHGAGFPELVSLLDEVRDAMSHWTYETKPRVKGVLPQQWEVDHEYHVQNLLWTVLRPVFKDLVDEQSLPKLGHTTPRYDLGVPSLQTIIEVKFMRRAGPAECRKITQEIAADRSLYLGDRTGYERLVAFIWDDCRQTEEYATLQMGLESLDGIEKVIILPRPSRMERSEQS</sequence>
<dbReference type="AlphaFoldDB" id="A0A495CW98"/>
<evidence type="ECO:0000313" key="2">
    <source>
        <dbReference type="Proteomes" id="UP000273675"/>
    </source>
</evidence>
<gene>
    <name evidence="1" type="ORF">C7435_3338</name>
</gene>
<comment type="caution">
    <text evidence="1">The sequence shown here is derived from an EMBL/GenBank/DDBJ whole genome shotgun (WGS) entry which is preliminary data.</text>
</comment>
<dbReference type="Proteomes" id="UP000273675">
    <property type="component" value="Unassembled WGS sequence"/>
</dbReference>
<name>A0A495CW98_9PROT</name>
<dbReference type="RefSeq" id="WP_065383216.1">
    <property type="nucleotide sequence ID" value="NZ_RBIM01000009.1"/>
</dbReference>
<accession>A0A495CW98</accession>